<feature type="signal peptide" evidence="1">
    <location>
        <begin position="1"/>
        <end position="18"/>
    </location>
</feature>
<evidence type="ECO:0000313" key="2">
    <source>
        <dbReference type="EMBL" id="GAW25750.1"/>
    </source>
</evidence>
<proteinExistence type="predicted"/>
<keyword evidence="3" id="KW-1185">Reference proteome</keyword>
<reference evidence="2" key="1">
    <citation type="submission" date="2016-03" db="EMBL/GenBank/DDBJ databases">
        <title>Draft genome sequence of Rosellinia necatrix.</title>
        <authorList>
            <person name="Kanematsu S."/>
        </authorList>
    </citation>
    <scope>NUCLEOTIDE SEQUENCE [LARGE SCALE GENOMIC DNA]</scope>
    <source>
        <strain evidence="2">W97</strain>
    </source>
</reference>
<accession>A0A1S8A7N5</accession>
<keyword evidence="1" id="KW-0732">Signal</keyword>
<gene>
    <name evidence="2" type="ORF">SAMD00023353_1201650</name>
</gene>
<dbReference type="Proteomes" id="UP000054516">
    <property type="component" value="Unassembled WGS sequence"/>
</dbReference>
<dbReference type="EMBL" id="DF977457">
    <property type="protein sequence ID" value="GAW25750.1"/>
    <property type="molecule type" value="Genomic_DNA"/>
</dbReference>
<dbReference type="OrthoDB" id="4607912at2759"/>
<name>A0A1S8A7N5_ROSNE</name>
<evidence type="ECO:0000256" key="1">
    <source>
        <dbReference type="SAM" id="SignalP"/>
    </source>
</evidence>
<protein>
    <submittedName>
        <fullName evidence="2">Uncharacterized protein</fullName>
    </submittedName>
</protein>
<organism evidence="2">
    <name type="scientific">Rosellinia necatrix</name>
    <name type="common">White root-rot fungus</name>
    <dbReference type="NCBI Taxonomy" id="77044"/>
    <lineage>
        <taxon>Eukaryota</taxon>
        <taxon>Fungi</taxon>
        <taxon>Dikarya</taxon>
        <taxon>Ascomycota</taxon>
        <taxon>Pezizomycotina</taxon>
        <taxon>Sordariomycetes</taxon>
        <taxon>Xylariomycetidae</taxon>
        <taxon>Xylariales</taxon>
        <taxon>Xylariaceae</taxon>
        <taxon>Rosellinia</taxon>
    </lineage>
</organism>
<sequence>MRPRYFINATTLLSIAGALNIFERQTDVCKWSLAPDDCICMNSMNGAIMKDPTSTCCTDMGLKTSNLVSHPPACPPALSRPANVADSQTEMPC</sequence>
<evidence type="ECO:0000313" key="3">
    <source>
        <dbReference type="Proteomes" id="UP000054516"/>
    </source>
</evidence>
<dbReference type="AlphaFoldDB" id="A0A1S8A7N5"/>
<feature type="chain" id="PRO_5010544799" evidence="1">
    <location>
        <begin position="19"/>
        <end position="93"/>
    </location>
</feature>